<dbReference type="InterPro" id="IPR002575">
    <property type="entry name" value="Aminoglycoside_PTrfase"/>
</dbReference>
<reference evidence="2 3" key="1">
    <citation type="submission" date="2012-05" db="EMBL/GenBank/DDBJ databases">
        <authorList>
            <person name="Harkins D.M."/>
            <person name="Madupu R."/>
            <person name="Durkin A.S."/>
            <person name="Torralba M."/>
            <person name="Methe B."/>
            <person name="Sutton G.G."/>
            <person name="Nelson K.E."/>
        </authorList>
    </citation>
    <scope>NUCLEOTIDE SEQUENCE [LARGE SCALE GENOMIC DNA]</scope>
    <source>
        <strain evidence="2 3">F0489</strain>
    </source>
</reference>
<comment type="caution">
    <text evidence="2">The sequence shown here is derived from an EMBL/GenBank/DDBJ whole genome shotgun (WGS) entry which is preliminary data.</text>
</comment>
<dbReference type="Gene3D" id="3.90.1200.10">
    <property type="match status" value="1"/>
</dbReference>
<proteinExistence type="predicted"/>
<sequence length="199" mass="21751">AGAPQPPAELARALRRRAAWALQEVPALAERLPGLHEAVDEVPARVAGLDRLDPPTRIHGDYHLGQVLHEVAGPEAGEGRWFVLDFEGEPLRPLAERSRADQPLRDVAGMLRSFDYAAAVGGVADRGWLDAVRAAYLSAYEESSPERDGTGRRVATTLLAALELDKALYEAVYEARNRPDWLEIPLRGLQRLLNGPAPT</sequence>
<dbReference type="Proteomes" id="UP000002941">
    <property type="component" value="Unassembled WGS sequence"/>
</dbReference>
<feature type="non-terminal residue" evidence="2">
    <location>
        <position position="1"/>
    </location>
</feature>
<evidence type="ECO:0000313" key="2">
    <source>
        <dbReference type="EMBL" id="EJF42771.1"/>
    </source>
</evidence>
<organism evidence="2 3">
    <name type="scientific">Actinomyces massiliensis F0489</name>
    <dbReference type="NCBI Taxonomy" id="1125718"/>
    <lineage>
        <taxon>Bacteria</taxon>
        <taxon>Bacillati</taxon>
        <taxon>Actinomycetota</taxon>
        <taxon>Actinomycetes</taxon>
        <taxon>Actinomycetales</taxon>
        <taxon>Actinomycetaceae</taxon>
        <taxon>Actinomyces</taxon>
    </lineage>
</organism>
<feature type="domain" description="Aminoglycoside phosphotransferase" evidence="1">
    <location>
        <begin position="7"/>
        <end position="141"/>
    </location>
</feature>
<dbReference type="AlphaFoldDB" id="J0X2C0"/>
<dbReference type="InterPro" id="IPR011009">
    <property type="entry name" value="Kinase-like_dom_sf"/>
</dbReference>
<dbReference type="eggNOG" id="COG3281">
    <property type="taxonomic scope" value="Bacteria"/>
</dbReference>
<dbReference type="GO" id="GO:0016740">
    <property type="term" value="F:transferase activity"/>
    <property type="evidence" value="ECO:0007669"/>
    <property type="project" value="UniProtKB-KW"/>
</dbReference>
<dbReference type="OrthoDB" id="3787729at2"/>
<accession>J0X2C0</accession>
<dbReference type="RefSeq" id="WP_008732028.1">
    <property type="nucleotide sequence ID" value="NZ_AKFT01000137.1"/>
</dbReference>
<dbReference type="EMBL" id="AKFT01000137">
    <property type="protein sequence ID" value="EJF42771.1"/>
    <property type="molecule type" value="Genomic_DNA"/>
</dbReference>
<evidence type="ECO:0000259" key="1">
    <source>
        <dbReference type="Pfam" id="PF01636"/>
    </source>
</evidence>
<dbReference type="SUPFAM" id="SSF56112">
    <property type="entry name" value="Protein kinase-like (PK-like)"/>
    <property type="match status" value="1"/>
</dbReference>
<gene>
    <name evidence="2" type="ORF">HMPREF1318_3087</name>
</gene>
<evidence type="ECO:0000313" key="3">
    <source>
        <dbReference type="Proteomes" id="UP000002941"/>
    </source>
</evidence>
<dbReference type="PATRIC" id="fig|1125718.3.peg.1753"/>
<name>J0X2C0_9ACTO</name>
<keyword evidence="2" id="KW-0808">Transferase</keyword>
<keyword evidence="3" id="KW-1185">Reference proteome</keyword>
<dbReference type="Pfam" id="PF01636">
    <property type="entry name" value="APH"/>
    <property type="match status" value="1"/>
</dbReference>
<protein>
    <submittedName>
        <fullName evidence="2">Phosphotransferase enzyme domain protein</fullName>
    </submittedName>
</protein>